<evidence type="ECO:0000256" key="2">
    <source>
        <dbReference type="SAM" id="Phobius"/>
    </source>
</evidence>
<name>A0A6J7HJ13_9ZZZZ</name>
<evidence type="ECO:0000313" key="3">
    <source>
        <dbReference type="EMBL" id="CAB4916455.1"/>
    </source>
</evidence>
<feature type="transmembrane region" description="Helical" evidence="2">
    <location>
        <begin position="67"/>
        <end position="100"/>
    </location>
</feature>
<dbReference type="EMBL" id="CAFBMR010000044">
    <property type="protein sequence ID" value="CAB4916455.1"/>
    <property type="molecule type" value="Genomic_DNA"/>
</dbReference>
<dbReference type="PIRSF" id="PIRSF009160">
    <property type="entry name" value="UCP009160"/>
    <property type="match status" value="1"/>
</dbReference>
<dbReference type="InterPro" id="IPR010539">
    <property type="entry name" value="BaxI_1-like"/>
</dbReference>
<keyword evidence="2" id="KW-0812">Transmembrane</keyword>
<feature type="transmembrane region" description="Helical" evidence="2">
    <location>
        <begin position="175"/>
        <end position="196"/>
    </location>
</feature>
<protein>
    <submittedName>
        <fullName evidence="3">Unannotated protein</fullName>
    </submittedName>
</protein>
<reference evidence="3" key="1">
    <citation type="submission" date="2020-05" db="EMBL/GenBank/DDBJ databases">
        <authorList>
            <person name="Chiriac C."/>
            <person name="Salcher M."/>
            <person name="Ghai R."/>
            <person name="Kavagutti S V."/>
        </authorList>
    </citation>
    <scope>NUCLEOTIDE SEQUENCE</scope>
</reference>
<keyword evidence="2" id="KW-1133">Transmembrane helix</keyword>
<feature type="transmembrane region" description="Helical" evidence="2">
    <location>
        <begin position="202"/>
        <end position="228"/>
    </location>
</feature>
<feature type="transmembrane region" description="Helical" evidence="2">
    <location>
        <begin position="112"/>
        <end position="130"/>
    </location>
</feature>
<keyword evidence="2" id="KW-0472">Membrane</keyword>
<dbReference type="AlphaFoldDB" id="A0A6J7HJ13"/>
<evidence type="ECO:0000256" key="1">
    <source>
        <dbReference type="SAM" id="MobiDB-lite"/>
    </source>
</evidence>
<dbReference type="PANTHER" id="PTHR41282">
    <property type="entry name" value="CONSERVED TRANSMEMBRANE PROTEIN-RELATED"/>
    <property type="match status" value="1"/>
</dbReference>
<dbReference type="PANTHER" id="PTHR41282:SF1">
    <property type="entry name" value="CONSERVED TRANSMEMBRANE PROTEIN-RELATED"/>
    <property type="match status" value="1"/>
</dbReference>
<proteinExistence type="predicted"/>
<dbReference type="Pfam" id="PF12811">
    <property type="entry name" value="BaxI_1"/>
    <property type="match status" value="1"/>
</dbReference>
<feature type="transmembrane region" description="Helical" evidence="2">
    <location>
        <begin position="142"/>
        <end position="163"/>
    </location>
</feature>
<accession>A0A6J7HJ13</accession>
<gene>
    <name evidence="3" type="ORF">UFOPK3610_01157</name>
</gene>
<organism evidence="3">
    <name type="scientific">freshwater metagenome</name>
    <dbReference type="NCBI Taxonomy" id="449393"/>
    <lineage>
        <taxon>unclassified sequences</taxon>
        <taxon>metagenomes</taxon>
        <taxon>ecological metagenomes</taxon>
    </lineage>
</organism>
<feature type="region of interest" description="Disordered" evidence="1">
    <location>
        <begin position="1"/>
        <end position="23"/>
    </location>
</feature>
<feature type="transmembrane region" description="Helical" evidence="2">
    <location>
        <begin position="249"/>
        <end position="271"/>
    </location>
</feature>
<sequence>MQTTSNPVLSKLTRPAKAAPQPIPGSGVATGTLAPPVGQPISTQPAWTQPVANEPAVTMGDIMTKCFLVFGVCVVFAFVGWFIPLLLIVGAIGALVLGIVNAVKRKVSPVLVLLYAVCSGLMLGSVSFMYDEYVVNPKYTGLVLQAVIGTMTAFGVMLVLYTTKIVRVTGRFVRVFIGAMISYALIAFASFIASMFGVGGGWGFYGVGGWGLILCLFGVALASFSLMLDFEAISQAVKMGVPQREAWRLAFGLLITLVWLYLEILRLLAIVNRN</sequence>